<proteinExistence type="predicted"/>
<dbReference type="EMBL" id="CM017878">
    <property type="protein sequence ID" value="KAG1353989.1"/>
    <property type="molecule type" value="Genomic_DNA"/>
</dbReference>
<organism evidence="2 3">
    <name type="scientific">Cocos nucifera</name>
    <name type="common">Coconut palm</name>
    <dbReference type="NCBI Taxonomy" id="13894"/>
    <lineage>
        <taxon>Eukaryota</taxon>
        <taxon>Viridiplantae</taxon>
        <taxon>Streptophyta</taxon>
        <taxon>Embryophyta</taxon>
        <taxon>Tracheophyta</taxon>
        <taxon>Spermatophyta</taxon>
        <taxon>Magnoliopsida</taxon>
        <taxon>Liliopsida</taxon>
        <taxon>Arecaceae</taxon>
        <taxon>Arecoideae</taxon>
        <taxon>Cocoseae</taxon>
        <taxon>Attaleinae</taxon>
        <taxon>Cocos</taxon>
    </lineage>
</organism>
<dbReference type="PANTHER" id="PTHR44376:SF9">
    <property type="entry name" value="TRANSCRIPTIONAL COREPRESSOR LEUNIG_HOMOLOG"/>
    <property type="match status" value="1"/>
</dbReference>
<comment type="caution">
    <text evidence="2">The sequence shown here is derived from an EMBL/GenBank/DDBJ whole genome shotgun (WGS) entry which is preliminary data.</text>
</comment>
<gene>
    <name evidence="2" type="ORF">COCNU_07G001010</name>
</gene>
<evidence type="ECO:0000256" key="1">
    <source>
        <dbReference type="SAM" id="MobiDB-lite"/>
    </source>
</evidence>
<dbReference type="GO" id="GO:0003714">
    <property type="term" value="F:transcription corepressor activity"/>
    <property type="evidence" value="ECO:0007669"/>
    <property type="project" value="InterPro"/>
</dbReference>
<protein>
    <submittedName>
        <fullName evidence="2">Putative transcriptional corepressor LEUNIG-like protein</fullName>
    </submittedName>
</protein>
<evidence type="ECO:0000313" key="2">
    <source>
        <dbReference type="EMBL" id="KAG1353989.1"/>
    </source>
</evidence>
<evidence type="ECO:0000313" key="3">
    <source>
        <dbReference type="Proteomes" id="UP000797356"/>
    </source>
</evidence>
<dbReference type="OrthoDB" id="5600002at2759"/>
<dbReference type="AlphaFoldDB" id="A0A8K0N4S6"/>
<keyword evidence="3" id="KW-1185">Reference proteome</keyword>
<sequence>MNSKQGGANAIDAPRGFLYEWWSVFWDIFIARTSEKHSEVAAAYIEAQQIKAREQQQLQMQRLQHPLMMRRIANHPALNGTLNAINSGGMSGMPPATLLATKMYGERMRHPHSVASEASPQLLDASRMVLLKQLVQGSPGSVSAALQHVQARSQQTNEIKSGMGVGRRSLPIQAKATLDAPLIASMINSKEDNADAPDAGPFCDKEQGGAVGG</sequence>
<feature type="region of interest" description="Disordered" evidence="1">
    <location>
        <begin position="191"/>
        <end position="213"/>
    </location>
</feature>
<reference evidence="2" key="2">
    <citation type="submission" date="2019-07" db="EMBL/GenBank/DDBJ databases">
        <authorList>
            <person name="Yang Y."/>
            <person name="Bocs S."/>
            <person name="Baudouin L."/>
        </authorList>
    </citation>
    <scope>NUCLEOTIDE SEQUENCE</scope>
    <source>
        <tissue evidence="2">Spear leaf of Hainan Tall coconut</tissue>
    </source>
</reference>
<dbReference type="PANTHER" id="PTHR44376">
    <property type="entry name" value="TRANSCRIPTIONAL REGULATOR OF FILAMENTOUS GROWTH FLO8"/>
    <property type="match status" value="1"/>
</dbReference>
<accession>A0A8K0N4S6</accession>
<reference evidence="2" key="1">
    <citation type="journal article" date="2017" name="Gigascience">
        <title>The genome draft of coconut (Cocos nucifera).</title>
        <authorList>
            <person name="Xiao Y."/>
            <person name="Xu P."/>
            <person name="Fan H."/>
            <person name="Baudouin L."/>
            <person name="Xia W."/>
            <person name="Bocs S."/>
            <person name="Xu J."/>
            <person name="Li Q."/>
            <person name="Guo A."/>
            <person name="Zhou L."/>
            <person name="Li J."/>
            <person name="Wu Y."/>
            <person name="Ma Z."/>
            <person name="Armero A."/>
            <person name="Issali A.E."/>
            <person name="Liu N."/>
            <person name="Peng M."/>
            <person name="Yang Y."/>
        </authorList>
    </citation>
    <scope>NUCLEOTIDE SEQUENCE</scope>
    <source>
        <tissue evidence="2">Spear leaf of Hainan Tall coconut</tissue>
    </source>
</reference>
<name>A0A8K0N4S6_COCNU</name>
<dbReference type="Proteomes" id="UP000797356">
    <property type="component" value="Chromosome 7"/>
</dbReference>
<dbReference type="InterPro" id="IPR044716">
    <property type="entry name" value="LEUNIG-like"/>
</dbReference>